<dbReference type="Proteomes" id="UP001501337">
    <property type="component" value="Unassembled WGS sequence"/>
</dbReference>
<sequence length="110" mass="12809">MDPSHFTVERAQEAAAALDNILRKRTHARKVLGQTMIFPGRLGEALRLPQIKNALNSKMSHRREVGLDQFRNLWPTLSEPTKRAVLDRMGWYEVDAMDWEDKRSNRRPLV</sequence>
<accession>A0ABP7Q0I1</accession>
<gene>
    <name evidence="1" type="ORF">GCM10022278_34020</name>
</gene>
<name>A0ABP7Q0I1_9GAMM</name>
<comment type="caution">
    <text evidence="1">The sequence shown here is derived from an EMBL/GenBank/DDBJ whole genome shotgun (WGS) entry which is preliminary data.</text>
</comment>
<protein>
    <submittedName>
        <fullName evidence="1">Uncharacterized protein</fullName>
    </submittedName>
</protein>
<dbReference type="EMBL" id="BAABBO010000018">
    <property type="protein sequence ID" value="GAA3974149.1"/>
    <property type="molecule type" value="Genomic_DNA"/>
</dbReference>
<proteinExistence type="predicted"/>
<keyword evidence="2" id="KW-1185">Reference proteome</keyword>
<organism evidence="1 2">
    <name type="scientific">Allohahella marinimesophila</name>
    <dbReference type="NCBI Taxonomy" id="1054972"/>
    <lineage>
        <taxon>Bacteria</taxon>
        <taxon>Pseudomonadati</taxon>
        <taxon>Pseudomonadota</taxon>
        <taxon>Gammaproteobacteria</taxon>
        <taxon>Oceanospirillales</taxon>
        <taxon>Hahellaceae</taxon>
        <taxon>Allohahella</taxon>
    </lineage>
</organism>
<evidence type="ECO:0000313" key="1">
    <source>
        <dbReference type="EMBL" id="GAA3974149.1"/>
    </source>
</evidence>
<dbReference type="RefSeq" id="WP_344808622.1">
    <property type="nucleotide sequence ID" value="NZ_BAABBO010000018.1"/>
</dbReference>
<reference evidence="2" key="1">
    <citation type="journal article" date="2019" name="Int. J. Syst. Evol. Microbiol.">
        <title>The Global Catalogue of Microorganisms (GCM) 10K type strain sequencing project: providing services to taxonomists for standard genome sequencing and annotation.</title>
        <authorList>
            <consortium name="The Broad Institute Genomics Platform"/>
            <consortium name="The Broad Institute Genome Sequencing Center for Infectious Disease"/>
            <person name="Wu L."/>
            <person name="Ma J."/>
        </authorList>
    </citation>
    <scope>NUCLEOTIDE SEQUENCE [LARGE SCALE GENOMIC DNA]</scope>
    <source>
        <strain evidence="2">JCM 17555</strain>
    </source>
</reference>
<evidence type="ECO:0000313" key="2">
    <source>
        <dbReference type="Proteomes" id="UP001501337"/>
    </source>
</evidence>